<sequence>MNFNEYKNWMKNKLSRTFDIKEDYEYKKVKFDLFGTFKMRNEKYMASKKFVIYAFENDEYCFLKYYRKLDEDILNNLITVLKSSILDYVKPHHEHMSSIITGVIVVDNLKDEKLIKRIKKFSYQKGFMFGLKGWVDVALVLVLLNEKKVITSKRVKKVGAFYQP</sequence>
<dbReference type="AlphaFoldDB" id="A0A1M6PIP1"/>
<dbReference type="InterPro" id="IPR058365">
    <property type="entry name" value="DUF8052"/>
</dbReference>
<dbReference type="STRING" id="1121266.SAMN02745883_01222"/>
<dbReference type="RefSeq" id="WP_072966614.1">
    <property type="nucleotide sequence ID" value="NZ_FRAJ01000008.1"/>
</dbReference>
<dbReference type="Proteomes" id="UP000184082">
    <property type="component" value="Unassembled WGS sequence"/>
</dbReference>
<dbReference type="Pfam" id="PF26226">
    <property type="entry name" value="DUF8052"/>
    <property type="match status" value="1"/>
</dbReference>
<name>A0A1M6PIP1_9FIRM</name>
<evidence type="ECO:0000259" key="1">
    <source>
        <dbReference type="Pfam" id="PF26226"/>
    </source>
</evidence>
<evidence type="ECO:0000313" key="3">
    <source>
        <dbReference type="Proteomes" id="UP000184082"/>
    </source>
</evidence>
<dbReference type="EMBL" id="FRAJ01000008">
    <property type="protein sequence ID" value="SHK07799.1"/>
    <property type="molecule type" value="Genomic_DNA"/>
</dbReference>
<feature type="domain" description="DUF8052" evidence="1">
    <location>
        <begin position="4"/>
        <end position="163"/>
    </location>
</feature>
<keyword evidence="3" id="KW-1185">Reference proteome</keyword>
<accession>A0A1M6PIP1</accession>
<organism evidence="2 3">
    <name type="scientific">Caminicella sporogenes DSM 14501</name>
    <dbReference type="NCBI Taxonomy" id="1121266"/>
    <lineage>
        <taxon>Bacteria</taxon>
        <taxon>Bacillati</taxon>
        <taxon>Bacillota</taxon>
        <taxon>Clostridia</taxon>
        <taxon>Peptostreptococcales</taxon>
        <taxon>Caminicellaceae</taxon>
        <taxon>Caminicella</taxon>
    </lineage>
</organism>
<evidence type="ECO:0000313" key="2">
    <source>
        <dbReference type="EMBL" id="SHK07799.1"/>
    </source>
</evidence>
<reference evidence="2 3" key="1">
    <citation type="submission" date="2016-11" db="EMBL/GenBank/DDBJ databases">
        <authorList>
            <person name="Jaros S."/>
            <person name="Januszkiewicz K."/>
            <person name="Wedrychowicz H."/>
        </authorList>
    </citation>
    <scope>NUCLEOTIDE SEQUENCE [LARGE SCALE GENOMIC DNA]</scope>
    <source>
        <strain evidence="2 3">DSM 14501</strain>
    </source>
</reference>
<proteinExistence type="predicted"/>
<gene>
    <name evidence="2" type="ORF">SAMN02745883_01222</name>
</gene>
<protein>
    <recommendedName>
        <fullName evidence="1">DUF8052 domain-containing protein</fullName>
    </recommendedName>
</protein>